<dbReference type="AlphaFoldDB" id="A0A9D1SWG7"/>
<dbReference type="EMBL" id="DVOE01000030">
    <property type="protein sequence ID" value="HIU98630.1"/>
    <property type="molecule type" value="Genomic_DNA"/>
</dbReference>
<reference evidence="2" key="1">
    <citation type="submission" date="2020-10" db="EMBL/GenBank/DDBJ databases">
        <authorList>
            <person name="Gilroy R."/>
        </authorList>
    </citation>
    <scope>NUCLEOTIDE SEQUENCE</scope>
    <source>
        <strain evidence="2">10406</strain>
    </source>
</reference>
<organism evidence="2 3">
    <name type="scientific">Candidatus Limadaptatus stercoripullorum</name>
    <dbReference type="NCBI Taxonomy" id="2840846"/>
    <lineage>
        <taxon>Bacteria</taxon>
        <taxon>Bacillati</taxon>
        <taxon>Bacillota</taxon>
        <taxon>Clostridia</taxon>
        <taxon>Eubacteriales</taxon>
        <taxon>Candidatus Limadaptatus</taxon>
    </lineage>
</organism>
<evidence type="ECO:0008006" key="4">
    <source>
        <dbReference type="Google" id="ProtNLM"/>
    </source>
</evidence>
<comment type="caution">
    <text evidence="2">The sequence shown here is derived from an EMBL/GenBank/DDBJ whole genome shotgun (WGS) entry which is preliminary data.</text>
</comment>
<evidence type="ECO:0000313" key="3">
    <source>
        <dbReference type="Proteomes" id="UP000886857"/>
    </source>
</evidence>
<protein>
    <recommendedName>
        <fullName evidence="4">C4-type zinc ribbon domain-containing protein</fullName>
    </recommendedName>
</protein>
<gene>
    <name evidence="2" type="ORF">IAC73_02160</name>
</gene>
<accession>A0A9D1SWG7</accession>
<dbReference type="Gene3D" id="1.10.287.1490">
    <property type="match status" value="1"/>
</dbReference>
<sequence>MKFDKILEYQKKDAELLALESEAAKSAEYAAFAAAKARLTAATEAVGKLSHEAAEILSAHTRLAEKAKQLSAGLDEFDGVLEGIENVNEADYYIRQISAISDELAAVEKEVAREDERINGIAAEYKRTWEQGIKANEAYKAALAAFNAYRASVAPRVKEIAAELEAIKKDVPEKMMEVYNSLRGAKKLPAFVPYKVEAGTCGRCFMEVSGDTRGKLKNPGDYAECPNCRRILFIPETN</sequence>
<reference evidence="2" key="2">
    <citation type="journal article" date="2021" name="PeerJ">
        <title>Extensive microbial diversity within the chicken gut microbiome revealed by metagenomics and culture.</title>
        <authorList>
            <person name="Gilroy R."/>
            <person name="Ravi A."/>
            <person name="Getino M."/>
            <person name="Pursley I."/>
            <person name="Horton D.L."/>
            <person name="Alikhan N.F."/>
            <person name="Baker D."/>
            <person name="Gharbi K."/>
            <person name="Hall N."/>
            <person name="Watson M."/>
            <person name="Adriaenssens E.M."/>
            <person name="Foster-Nyarko E."/>
            <person name="Jarju S."/>
            <person name="Secka A."/>
            <person name="Antonio M."/>
            <person name="Oren A."/>
            <person name="Chaudhuri R.R."/>
            <person name="La Ragione R."/>
            <person name="Hildebrand F."/>
            <person name="Pallen M.J."/>
        </authorList>
    </citation>
    <scope>NUCLEOTIDE SEQUENCE</scope>
    <source>
        <strain evidence="2">10406</strain>
    </source>
</reference>
<feature type="coiled-coil region" evidence="1">
    <location>
        <begin position="97"/>
        <end position="124"/>
    </location>
</feature>
<evidence type="ECO:0000313" key="2">
    <source>
        <dbReference type="EMBL" id="HIU98630.1"/>
    </source>
</evidence>
<dbReference type="Proteomes" id="UP000886857">
    <property type="component" value="Unassembled WGS sequence"/>
</dbReference>
<keyword evidence="1" id="KW-0175">Coiled coil</keyword>
<proteinExistence type="predicted"/>
<name>A0A9D1SWG7_9FIRM</name>
<evidence type="ECO:0000256" key="1">
    <source>
        <dbReference type="SAM" id="Coils"/>
    </source>
</evidence>